<feature type="compositionally biased region" description="Pro residues" evidence="1">
    <location>
        <begin position="155"/>
        <end position="175"/>
    </location>
</feature>
<feature type="compositionally biased region" description="Low complexity" evidence="1">
    <location>
        <begin position="28"/>
        <end position="46"/>
    </location>
</feature>
<name>A0A8T0SWE9_PANVG</name>
<dbReference type="Proteomes" id="UP000823388">
    <property type="component" value="Chromosome 5K"/>
</dbReference>
<evidence type="ECO:0000256" key="1">
    <source>
        <dbReference type="SAM" id="MobiDB-lite"/>
    </source>
</evidence>
<dbReference type="EMBL" id="CM029045">
    <property type="protein sequence ID" value="KAG2600409.1"/>
    <property type="molecule type" value="Genomic_DNA"/>
</dbReference>
<evidence type="ECO:0000313" key="2">
    <source>
        <dbReference type="EMBL" id="KAG2600409.1"/>
    </source>
</evidence>
<accession>A0A8T0SWE9</accession>
<comment type="caution">
    <text evidence="2">The sequence shown here is derived from an EMBL/GenBank/DDBJ whole genome shotgun (WGS) entry which is preliminary data.</text>
</comment>
<protein>
    <submittedName>
        <fullName evidence="2">Uncharacterized protein</fullName>
    </submittedName>
</protein>
<feature type="compositionally biased region" description="Basic residues" evidence="1">
    <location>
        <begin position="215"/>
        <end position="224"/>
    </location>
</feature>
<organism evidence="2 3">
    <name type="scientific">Panicum virgatum</name>
    <name type="common">Blackwell switchgrass</name>
    <dbReference type="NCBI Taxonomy" id="38727"/>
    <lineage>
        <taxon>Eukaryota</taxon>
        <taxon>Viridiplantae</taxon>
        <taxon>Streptophyta</taxon>
        <taxon>Embryophyta</taxon>
        <taxon>Tracheophyta</taxon>
        <taxon>Spermatophyta</taxon>
        <taxon>Magnoliopsida</taxon>
        <taxon>Liliopsida</taxon>
        <taxon>Poales</taxon>
        <taxon>Poaceae</taxon>
        <taxon>PACMAD clade</taxon>
        <taxon>Panicoideae</taxon>
        <taxon>Panicodae</taxon>
        <taxon>Paniceae</taxon>
        <taxon>Panicinae</taxon>
        <taxon>Panicum</taxon>
        <taxon>Panicum sect. Hiantes</taxon>
    </lineage>
</organism>
<sequence length="280" mass="30400">MSSSSSFLSSSLHPLSPSSPRQPRARRPWPNATPPAAAAPSRNGRAAGRHRLKAAGASPLCMDQDLPAAARELCWEMACGWDSSLRTKIITRVVPSPHIADRAAPRPDEALGSSFDAEKREIRDLEEPLSKLKPMAEQFVRPPSLPTSPAGRAPAHPPELLPPSLPSRLQWPPPCSEEALVSNSAAKERKMRGLGGAPLQAQPHGRGARPALPHLSRRRRRPRRSSPPPSCFVPVQSGLARPLLLTGDEMKTRREKEKNGRRKGMTCMPGCLVSGERITT</sequence>
<proteinExistence type="predicted"/>
<feature type="region of interest" description="Disordered" evidence="1">
    <location>
        <begin position="127"/>
        <end position="270"/>
    </location>
</feature>
<feature type="region of interest" description="Disordered" evidence="1">
    <location>
        <begin position="1"/>
        <end position="51"/>
    </location>
</feature>
<keyword evidence="3" id="KW-1185">Reference proteome</keyword>
<feature type="compositionally biased region" description="Low complexity" evidence="1">
    <location>
        <begin position="1"/>
        <end position="19"/>
    </location>
</feature>
<feature type="compositionally biased region" description="Basic and acidic residues" evidence="1">
    <location>
        <begin position="248"/>
        <end position="258"/>
    </location>
</feature>
<dbReference type="AlphaFoldDB" id="A0A8T0SWE9"/>
<evidence type="ECO:0000313" key="3">
    <source>
        <dbReference type="Proteomes" id="UP000823388"/>
    </source>
</evidence>
<reference evidence="2" key="1">
    <citation type="submission" date="2020-05" db="EMBL/GenBank/DDBJ databases">
        <title>WGS assembly of Panicum virgatum.</title>
        <authorList>
            <person name="Lovell J.T."/>
            <person name="Jenkins J."/>
            <person name="Shu S."/>
            <person name="Juenger T.E."/>
            <person name="Schmutz J."/>
        </authorList>
    </citation>
    <scope>NUCLEOTIDE SEQUENCE</scope>
    <source>
        <strain evidence="2">AP13</strain>
    </source>
</reference>
<gene>
    <name evidence="2" type="ORF">PVAP13_5KG517707</name>
</gene>